<gene>
    <name evidence="1" type="ORF">BN2614_LOCUS3</name>
</gene>
<evidence type="ECO:0000313" key="2">
    <source>
        <dbReference type="Proteomes" id="UP000269945"/>
    </source>
</evidence>
<proteinExistence type="predicted"/>
<name>A0A9X9PUR3_GULGU</name>
<accession>A0A9X9PUR3</accession>
<organism evidence="1 2">
    <name type="scientific">Gulo gulo</name>
    <name type="common">Wolverine</name>
    <name type="synonym">Gluton</name>
    <dbReference type="NCBI Taxonomy" id="48420"/>
    <lineage>
        <taxon>Eukaryota</taxon>
        <taxon>Metazoa</taxon>
        <taxon>Chordata</taxon>
        <taxon>Craniata</taxon>
        <taxon>Vertebrata</taxon>
        <taxon>Euteleostomi</taxon>
        <taxon>Mammalia</taxon>
        <taxon>Eutheria</taxon>
        <taxon>Laurasiatheria</taxon>
        <taxon>Carnivora</taxon>
        <taxon>Caniformia</taxon>
        <taxon>Musteloidea</taxon>
        <taxon>Mustelidae</taxon>
        <taxon>Guloninae</taxon>
        <taxon>Gulo</taxon>
    </lineage>
</organism>
<dbReference type="EMBL" id="CYRY02002669">
    <property type="protein sequence ID" value="VCW67407.1"/>
    <property type="molecule type" value="Genomic_DNA"/>
</dbReference>
<evidence type="ECO:0000313" key="1">
    <source>
        <dbReference type="EMBL" id="VCW67407.1"/>
    </source>
</evidence>
<dbReference type="Proteomes" id="UP000269945">
    <property type="component" value="Unassembled WGS sequence"/>
</dbReference>
<sequence>MPSLMTAPISSSRKQPPACVQCSWPLSTRRGTGGPERWSCMDHPAGRRTIFSVKSSEIWWK</sequence>
<comment type="caution">
    <text evidence="1">The sequence shown here is derived from an EMBL/GenBank/DDBJ whole genome shotgun (WGS) entry which is preliminary data.</text>
</comment>
<reference evidence="1 2" key="1">
    <citation type="submission" date="2018-10" db="EMBL/GenBank/DDBJ databases">
        <authorList>
            <person name="Ekblom R."/>
            <person name="Jareborg N."/>
        </authorList>
    </citation>
    <scope>NUCLEOTIDE SEQUENCE [LARGE SCALE GENOMIC DNA]</scope>
    <source>
        <tissue evidence="1">Muscle</tissue>
    </source>
</reference>
<protein>
    <submittedName>
        <fullName evidence="1">Uncharacterized protein</fullName>
    </submittedName>
</protein>
<keyword evidence="2" id="KW-1185">Reference proteome</keyword>
<dbReference type="AlphaFoldDB" id="A0A9X9PUR3"/>